<accession>E0V8Z3</accession>
<reference evidence="5" key="3">
    <citation type="submission" date="2020-05" db="UniProtKB">
        <authorList>
            <consortium name="EnsemblMetazoa"/>
        </authorList>
    </citation>
    <scope>IDENTIFICATION</scope>
    <source>
        <strain evidence="5">USDA</strain>
    </source>
</reference>
<organism>
    <name type="scientific">Pediculus humanus subsp. corporis</name>
    <name type="common">Body louse</name>
    <dbReference type="NCBI Taxonomy" id="121224"/>
    <lineage>
        <taxon>Eukaryota</taxon>
        <taxon>Metazoa</taxon>
        <taxon>Ecdysozoa</taxon>
        <taxon>Arthropoda</taxon>
        <taxon>Hexapoda</taxon>
        <taxon>Insecta</taxon>
        <taxon>Pterygota</taxon>
        <taxon>Neoptera</taxon>
        <taxon>Paraneoptera</taxon>
        <taxon>Psocodea</taxon>
        <taxon>Troctomorpha</taxon>
        <taxon>Phthiraptera</taxon>
        <taxon>Anoplura</taxon>
        <taxon>Pediculidae</taxon>
        <taxon>Pediculus</taxon>
    </lineage>
</organism>
<reference evidence="4" key="2">
    <citation type="submission" date="2007-04" db="EMBL/GenBank/DDBJ databases">
        <title>The genome of the human body louse.</title>
        <authorList>
            <consortium name="The Human Body Louse Genome Consortium"/>
            <person name="Kirkness E."/>
            <person name="Walenz B."/>
            <person name="Hass B."/>
            <person name="Bruggner R."/>
            <person name="Strausberg R."/>
        </authorList>
    </citation>
    <scope>NUCLEOTIDE SEQUENCE</scope>
    <source>
        <strain evidence="4">USDA</strain>
    </source>
</reference>
<evidence type="ECO:0000259" key="3">
    <source>
        <dbReference type="PROSITE" id="PS50011"/>
    </source>
</evidence>
<dbReference type="InterPro" id="IPR000719">
    <property type="entry name" value="Prot_kinase_dom"/>
</dbReference>
<dbReference type="SUPFAM" id="SSF56112">
    <property type="entry name" value="Protein kinase-like (PK-like)"/>
    <property type="match status" value="1"/>
</dbReference>
<dbReference type="Proteomes" id="UP000009046">
    <property type="component" value="Unassembled WGS sequence"/>
</dbReference>
<dbReference type="Gene3D" id="3.30.450.20">
    <property type="entry name" value="PAS domain"/>
    <property type="match status" value="2"/>
</dbReference>
<dbReference type="PROSITE" id="PS00108">
    <property type="entry name" value="PROTEIN_KINASE_ST"/>
    <property type="match status" value="1"/>
</dbReference>
<dbReference type="EMBL" id="DS234988">
    <property type="protein sequence ID" value="EEB09849.1"/>
    <property type="molecule type" value="Genomic_DNA"/>
</dbReference>
<dbReference type="GO" id="GO:0045719">
    <property type="term" value="P:negative regulation of glycogen biosynthetic process"/>
    <property type="evidence" value="ECO:0007669"/>
    <property type="project" value="TreeGrafter"/>
</dbReference>
<dbReference type="Gene3D" id="1.10.510.10">
    <property type="entry name" value="Transferase(Phosphotransferase) domain 1"/>
    <property type="match status" value="1"/>
</dbReference>
<dbReference type="EC" id="2.7.11.17" evidence="4"/>
<reference evidence="4" key="1">
    <citation type="submission" date="2007-04" db="EMBL/GenBank/DDBJ databases">
        <title>Annotation of Pediculus humanus corporis strain USDA.</title>
        <authorList>
            <person name="Kirkness E."/>
            <person name="Hannick L."/>
            <person name="Hass B."/>
            <person name="Bruggner R."/>
            <person name="Lawson D."/>
            <person name="Bidwell S."/>
            <person name="Joardar V."/>
            <person name="Caler E."/>
            <person name="Walenz B."/>
            <person name="Inman J."/>
            <person name="Schobel S."/>
            <person name="Galinsky K."/>
            <person name="Amedeo P."/>
            <person name="Strausberg R."/>
        </authorList>
    </citation>
    <scope>NUCLEOTIDE SEQUENCE</scope>
    <source>
        <strain evidence="4">USDA</strain>
    </source>
</reference>
<dbReference type="OrthoDB" id="193931at2759"/>
<evidence type="ECO:0000256" key="2">
    <source>
        <dbReference type="ARBA" id="ARBA00022840"/>
    </source>
</evidence>
<evidence type="ECO:0000313" key="4">
    <source>
        <dbReference type="EMBL" id="EEB09849.1"/>
    </source>
</evidence>
<dbReference type="Pfam" id="PF00069">
    <property type="entry name" value="Pkinase"/>
    <property type="match status" value="1"/>
</dbReference>
<dbReference type="PROSITE" id="PS50011">
    <property type="entry name" value="PROTEIN_KINASE_DOM"/>
    <property type="match status" value="1"/>
</dbReference>
<dbReference type="KEGG" id="phu:Phum_PHUM002510"/>
<dbReference type="InterPro" id="IPR011009">
    <property type="entry name" value="Kinase-like_dom_sf"/>
</dbReference>
<dbReference type="GO" id="GO:0035556">
    <property type="term" value="P:intracellular signal transduction"/>
    <property type="evidence" value="ECO:0007669"/>
    <property type="project" value="TreeGrafter"/>
</dbReference>
<dbReference type="PANTHER" id="PTHR24346:SF51">
    <property type="entry name" value="PAS DOMAIN-CONTAINING SERINE_THREONINE-PROTEIN KINASE"/>
    <property type="match status" value="1"/>
</dbReference>
<dbReference type="RefSeq" id="XP_002422587.1">
    <property type="nucleotide sequence ID" value="XM_002422542.1"/>
</dbReference>
<keyword evidence="4" id="KW-0808">Transferase</keyword>
<evidence type="ECO:0000256" key="1">
    <source>
        <dbReference type="ARBA" id="ARBA00022741"/>
    </source>
</evidence>
<evidence type="ECO:0000313" key="6">
    <source>
        <dbReference type="Proteomes" id="UP000009046"/>
    </source>
</evidence>
<evidence type="ECO:0000313" key="5">
    <source>
        <dbReference type="EnsemblMetazoa" id="PHUM002510-PA"/>
    </source>
</evidence>
<dbReference type="GO" id="GO:0005634">
    <property type="term" value="C:nucleus"/>
    <property type="evidence" value="ECO:0007669"/>
    <property type="project" value="TreeGrafter"/>
</dbReference>
<name>E0V8Z3_PEDHC</name>
<dbReference type="EMBL" id="AAZO01000036">
    <property type="status" value="NOT_ANNOTATED_CDS"/>
    <property type="molecule type" value="Genomic_DNA"/>
</dbReference>
<dbReference type="EnsemblMetazoa" id="PHUM002510-RA">
    <property type="protein sequence ID" value="PHUM002510-PA"/>
    <property type="gene ID" value="PHUM002510"/>
</dbReference>
<dbReference type="HOGENOM" id="CLU_411217_0_0_1"/>
<dbReference type="SMART" id="SM00220">
    <property type="entry name" value="S_TKc"/>
    <property type="match status" value="1"/>
</dbReference>
<keyword evidence="4" id="KW-0418">Kinase</keyword>
<dbReference type="AlphaFoldDB" id="E0V8Z3"/>
<dbReference type="GO" id="GO:0005524">
    <property type="term" value="F:ATP binding"/>
    <property type="evidence" value="ECO:0007669"/>
    <property type="project" value="UniProtKB-KW"/>
</dbReference>
<dbReference type="PANTHER" id="PTHR24346">
    <property type="entry name" value="MAP/MICROTUBULE AFFINITY-REGULATING KINASE"/>
    <property type="match status" value="1"/>
</dbReference>
<dbReference type="InterPro" id="IPR008271">
    <property type="entry name" value="Ser/Thr_kinase_AS"/>
</dbReference>
<dbReference type="VEuPathDB" id="VectorBase:PHUM002510"/>
<dbReference type="FunCoup" id="E0V8Z3">
    <property type="interactions" value="1600"/>
</dbReference>
<keyword evidence="1" id="KW-0547">Nucleotide-binding</keyword>
<dbReference type="EMBL" id="AAZO01000037">
    <property type="status" value="NOT_ANNOTATED_CDS"/>
    <property type="molecule type" value="Genomic_DNA"/>
</dbReference>
<keyword evidence="2" id="KW-0067">ATP-binding</keyword>
<dbReference type="eggNOG" id="KOG1152">
    <property type="taxonomic scope" value="Eukaryota"/>
</dbReference>
<proteinExistence type="predicted"/>
<dbReference type="CTD" id="8233399"/>
<dbReference type="GeneID" id="8233399"/>
<dbReference type="GO" id="GO:0004683">
    <property type="term" value="F:calcium/calmodulin-dependent protein kinase activity"/>
    <property type="evidence" value="ECO:0007669"/>
    <property type="project" value="UniProtKB-EC"/>
</dbReference>
<dbReference type="FunFam" id="1.10.510.10:FF:000351">
    <property type="entry name" value="PAS domain-containing serine/threonine-protein kinase"/>
    <property type="match status" value="1"/>
</dbReference>
<protein>
    <submittedName>
        <fullName evidence="4 5">Serine/threonine-protein kinase ark1, putative</fullName>
        <ecNumber evidence="4">2.7.11.17</ecNumber>
    </submittedName>
</protein>
<sequence length="668" mass="77084">MLLEDDNEKNNINSNILRKENEPHGTIINDNFDITSSSNSHKVIFTISLINYKILAVSDNACQLLNLNCDNLCSKKFCDFFQDSYKNKWFHLINSFSFNPDTDKLKKKKLVEFTPNNHESILVLLSLSKLNCLTKCLAMVEPIETRKISISIDEKGIISSLNGDTSFLFDYDYSELMGDNICKIIPEFNFKNLSICQRDIFFKQYTTAKTRENVTFPSILNLIPTIQNSVILRDLKGNDEDEQSNISNGIILNNYNLENETQSICNYDLEKNIIESELSTNSSINVKDFTKSSKDSANEKHITGFGLHRNGRYFDVKYHVKKYVLNEDIFYIICLSLNLTMNGKPADESYRLKNKSPNSLSIKEKNYNDSHSESICKLTSGNYSKYYTNITEINKKDCGGVNMAFRNSDGLLVITKFIKRQENNNKPWIYDVELDMKIPLEISLLKTLNHPNIVKVVDVFQNDYFFQLVMEKHGAGLDLFEVIDRGLKCDEKLKSYIFRQVVSAVNYLHSLGILHRDIKDENIIINEKFEVKLIDFGSATYTSSDTTFSKFYGTFEYCSPEVLLGNNYKGPELEVWALGVTLYILTFGENPFCNVEETIKGEYSLLFPISNELNKLLSRMLDKNLNTRITVNELVQNEWVNQPISIDLYKFENVVCCCRYLFYHYYSS</sequence>
<gene>
    <name evidence="5" type="primary">8233399</name>
    <name evidence="4" type="ORF">Phum_PHUM002510</name>
</gene>
<keyword evidence="6" id="KW-1185">Reference proteome</keyword>
<dbReference type="Gene3D" id="3.30.200.20">
    <property type="entry name" value="Phosphorylase Kinase, domain 1"/>
    <property type="match status" value="1"/>
</dbReference>
<dbReference type="STRING" id="121224.E0V8Z3"/>
<dbReference type="InParanoid" id="E0V8Z3"/>
<dbReference type="GO" id="GO:0005829">
    <property type="term" value="C:cytosol"/>
    <property type="evidence" value="ECO:0007669"/>
    <property type="project" value="TreeGrafter"/>
</dbReference>
<feature type="domain" description="Protein kinase" evidence="3">
    <location>
        <begin position="387"/>
        <end position="640"/>
    </location>
</feature>